<dbReference type="AlphaFoldDB" id="A0AAE3JC40"/>
<sequence>MTALLELRQKISEVYGRYEAYVRICTKCLLAFLVFYMIHSQLSGSMNPRSWAEIVVATLIAVMIPIDACSILVAIFVIVHMLMISVEAGVIAAAFFLFLLLTYFIFKPRQSILITVMCLVGMLNLTGAAAIPIGLLCGPIAVIPAAAGTFVYGMILTLRQNSSVLEASAQRLTSMEKAAYFIKAIGSNERILLLMAALVVTIVVVYMIRKLPYSYAWAIAIAAGTACYVLTVLVGNVAFGVTVHLLYLSISIILGVLISSVLHVFLFLLDGTHTEFLEYEDENYVYYVRAIPKYSVARTDKKVTTITKAGDGETSEEDSFLDDDQSLDDYFRT</sequence>
<feature type="compositionally biased region" description="Acidic residues" evidence="1">
    <location>
        <begin position="313"/>
        <end position="327"/>
    </location>
</feature>
<comment type="caution">
    <text evidence="3">The sequence shown here is derived from an EMBL/GenBank/DDBJ whole genome shotgun (WGS) entry which is preliminary data.</text>
</comment>
<accession>A0AAE3JC40</accession>
<gene>
    <name evidence="3" type="ORF">LKD48_07285</name>
</gene>
<organism evidence="3 4">
    <name type="scientific">Anthropogastromicrobium aceti</name>
    <dbReference type="NCBI Taxonomy" id="2981768"/>
    <lineage>
        <taxon>Bacteria</taxon>
        <taxon>Bacillati</taxon>
        <taxon>Bacillota</taxon>
        <taxon>Clostridia</taxon>
        <taxon>Lachnospirales</taxon>
        <taxon>Lachnospiraceae</taxon>
        <taxon>Anthropogastromicrobium</taxon>
    </lineage>
</organism>
<evidence type="ECO:0000256" key="1">
    <source>
        <dbReference type="SAM" id="MobiDB-lite"/>
    </source>
</evidence>
<protein>
    <submittedName>
        <fullName evidence="3">Uncharacterized protein</fullName>
    </submittedName>
</protein>
<feature type="transmembrane region" description="Helical" evidence="2">
    <location>
        <begin position="215"/>
        <end position="239"/>
    </location>
</feature>
<feature type="region of interest" description="Disordered" evidence="1">
    <location>
        <begin position="312"/>
        <end position="333"/>
    </location>
</feature>
<feature type="transmembrane region" description="Helical" evidence="2">
    <location>
        <begin position="51"/>
        <end position="82"/>
    </location>
</feature>
<name>A0AAE3JC40_9FIRM</name>
<keyword evidence="4" id="KW-1185">Reference proteome</keyword>
<evidence type="ECO:0000313" key="3">
    <source>
        <dbReference type="EMBL" id="MCC2221441.1"/>
    </source>
</evidence>
<dbReference type="EMBL" id="JAJEQN010000014">
    <property type="protein sequence ID" value="MCC2221441.1"/>
    <property type="molecule type" value="Genomic_DNA"/>
</dbReference>
<evidence type="ECO:0000256" key="2">
    <source>
        <dbReference type="SAM" id="Phobius"/>
    </source>
</evidence>
<keyword evidence="2" id="KW-0812">Transmembrane</keyword>
<feature type="transmembrane region" description="Helical" evidence="2">
    <location>
        <begin position="20"/>
        <end position="39"/>
    </location>
</feature>
<keyword evidence="2" id="KW-0472">Membrane</keyword>
<proteinExistence type="predicted"/>
<evidence type="ECO:0000313" key="4">
    <source>
        <dbReference type="Proteomes" id="UP001198200"/>
    </source>
</evidence>
<dbReference type="RefSeq" id="WP_118612065.1">
    <property type="nucleotide sequence ID" value="NZ_JAJEQN010000014.1"/>
</dbReference>
<feature type="transmembrane region" description="Helical" evidence="2">
    <location>
        <begin position="140"/>
        <end position="158"/>
    </location>
</feature>
<feature type="transmembrane region" description="Helical" evidence="2">
    <location>
        <begin position="246"/>
        <end position="269"/>
    </location>
</feature>
<keyword evidence="2" id="KW-1133">Transmembrane helix</keyword>
<feature type="transmembrane region" description="Helical" evidence="2">
    <location>
        <begin position="191"/>
        <end position="209"/>
    </location>
</feature>
<reference evidence="3 4" key="1">
    <citation type="submission" date="2021-10" db="EMBL/GenBank/DDBJ databases">
        <title>Anaerobic single-cell dispensing facilitates the cultivation of human gut bacteria.</title>
        <authorList>
            <person name="Afrizal A."/>
        </authorList>
    </citation>
    <scope>NUCLEOTIDE SEQUENCE [LARGE SCALE GENOMIC DNA]</scope>
    <source>
        <strain evidence="3 4">CLA-AA-H224</strain>
    </source>
</reference>
<dbReference type="Proteomes" id="UP001198200">
    <property type="component" value="Unassembled WGS sequence"/>
</dbReference>
<feature type="transmembrane region" description="Helical" evidence="2">
    <location>
        <begin position="88"/>
        <end position="106"/>
    </location>
</feature>